<dbReference type="PANTHER" id="PTHR37833">
    <property type="entry name" value="LIPOPROTEIN-RELATED"/>
    <property type="match status" value="1"/>
</dbReference>
<dbReference type="InterPro" id="IPR013783">
    <property type="entry name" value="Ig-like_fold"/>
</dbReference>
<comment type="caution">
    <text evidence="1">The sequence shown here is derived from an EMBL/GenBank/DDBJ whole genome shotgun (WGS) entry which is preliminary data.</text>
</comment>
<dbReference type="Gene3D" id="2.60.40.10">
    <property type="entry name" value="Immunoglobulins"/>
    <property type="match status" value="1"/>
</dbReference>
<dbReference type="AlphaFoldDB" id="A0AAW6I5K5"/>
<dbReference type="Proteomes" id="UP001213646">
    <property type="component" value="Unassembled WGS sequence"/>
</dbReference>
<name>A0AAW6I5K5_9BACT</name>
<dbReference type="Pfam" id="PF07610">
    <property type="entry name" value="DUF1573"/>
    <property type="match status" value="1"/>
</dbReference>
<evidence type="ECO:0000313" key="1">
    <source>
        <dbReference type="EMBL" id="MDC7150324.1"/>
    </source>
</evidence>
<reference evidence="1" key="1">
    <citation type="submission" date="2023-01" db="EMBL/GenBank/DDBJ databases">
        <title>Exploring GABA producing Bacteroides strains toward improving mental health.</title>
        <authorList>
            <person name="Yousuf B."/>
            <person name="Bouhlel N.E."/>
            <person name="Mottawea W."/>
            <person name="Hammami R."/>
        </authorList>
    </citation>
    <scope>NUCLEOTIDE SEQUENCE</scope>
    <source>
        <strain evidence="1">UO.H1047</strain>
    </source>
</reference>
<dbReference type="EMBL" id="JAQPYX010000115">
    <property type="protein sequence ID" value="MDC7150324.1"/>
    <property type="molecule type" value="Genomic_DNA"/>
</dbReference>
<sequence length="292" mass="33241">MEFCKTNIVYFLIILVCFGCTKTKKANKILEKQIATLKDDCIIFPNDMIPFCLGNEYPDTTLLDRSFKMIVYIDKEGCTNCKLRSLIPLYMFMTEYRNLENFGVIIILNTNNIDSAKQIIKEINFSATVFFDLNNSFKLLNPHIPQEERLQTFLINENGHVLLVGSPIRNSSLRDLYLEQITGLQNQEASPKTILEMDKVEYDLGTVKEGNTKKQIITVRNTGISVFKLKGFTTSCDCTEATCDWEELQPGESGTVTVSYEAEQPGDFYRTVEIYGNIPNNSLMMSFIGTVQ</sequence>
<evidence type="ECO:0000313" key="2">
    <source>
        <dbReference type="Proteomes" id="UP001213646"/>
    </source>
</evidence>
<dbReference type="InterPro" id="IPR011467">
    <property type="entry name" value="DUF1573"/>
</dbReference>
<gene>
    <name evidence="1" type="ORF">PQG89_12970</name>
</gene>
<proteinExistence type="predicted"/>
<accession>A0AAW6I5K5</accession>
<dbReference type="PANTHER" id="PTHR37833:SF1">
    <property type="entry name" value="SIGNAL PEPTIDE PROTEIN"/>
    <property type="match status" value="1"/>
</dbReference>
<protein>
    <submittedName>
        <fullName evidence="1">DUF1573 domain-containing protein</fullName>
    </submittedName>
</protein>
<dbReference type="RefSeq" id="WP_272697012.1">
    <property type="nucleotide sequence ID" value="NZ_JAQPYW010000086.1"/>
</dbReference>
<organism evidence="1 2">
    <name type="scientific">Parabacteroides johnsonii</name>
    <dbReference type="NCBI Taxonomy" id="387661"/>
    <lineage>
        <taxon>Bacteria</taxon>
        <taxon>Pseudomonadati</taxon>
        <taxon>Bacteroidota</taxon>
        <taxon>Bacteroidia</taxon>
        <taxon>Bacteroidales</taxon>
        <taxon>Tannerellaceae</taxon>
        <taxon>Parabacteroides</taxon>
    </lineage>
</organism>